<keyword evidence="3" id="KW-1185">Reference proteome</keyword>
<proteinExistence type="predicted"/>
<dbReference type="OrthoDB" id="10250282at2759"/>
<gene>
    <name evidence="2" type="ORF">BDV96DRAFT_600295</name>
</gene>
<evidence type="ECO:0000313" key="2">
    <source>
        <dbReference type="EMBL" id="KAF2114310.1"/>
    </source>
</evidence>
<feature type="domain" description="Beta-lactamase-like ARB-00930-like C-terminal" evidence="1">
    <location>
        <begin position="5"/>
        <end position="133"/>
    </location>
</feature>
<dbReference type="InterPro" id="IPR058664">
    <property type="entry name" value="ARB_00930-like_C"/>
</dbReference>
<evidence type="ECO:0000313" key="3">
    <source>
        <dbReference type="Proteomes" id="UP000799770"/>
    </source>
</evidence>
<dbReference type="Proteomes" id="UP000799770">
    <property type="component" value="Unassembled WGS sequence"/>
</dbReference>
<dbReference type="AlphaFoldDB" id="A0A6A5Z4F4"/>
<dbReference type="EMBL" id="ML977325">
    <property type="protein sequence ID" value="KAF2114310.1"/>
    <property type="molecule type" value="Genomic_DNA"/>
</dbReference>
<evidence type="ECO:0000259" key="1">
    <source>
        <dbReference type="Pfam" id="PF26335"/>
    </source>
</evidence>
<name>A0A6A5Z4F4_9PLEO</name>
<accession>A0A6A5Z4F4</accession>
<reference evidence="2" key="1">
    <citation type="journal article" date="2020" name="Stud. Mycol.">
        <title>101 Dothideomycetes genomes: a test case for predicting lifestyles and emergence of pathogens.</title>
        <authorList>
            <person name="Haridas S."/>
            <person name="Albert R."/>
            <person name="Binder M."/>
            <person name="Bloem J."/>
            <person name="Labutti K."/>
            <person name="Salamov A."/>
            <person name="Andreopoulos B."/>
            <person name="Baker S."/>
            <person name="Barry K."/>
            <person name="Bills G."/>
            <person name="Bluhm B."/>
            <person name="Cannon C."/>
            <person name="Castanera R."/>
            <person name="Culley D."/>
            <person name="Daum C."/>
            <person name="Ezra D."/>
            <person name="Gonzalez J."/>
            <person name="Henrissat B."/>
            <person name="Kuo A."/>
            <person name="Liang C."/>
            <person name="Lipzen A."/>
            <person name="Lutzoni F."/>
            <person name="Magnuson J."/>
            <person name="Mondo S."/>
            <person name="Nolan M."/>
            <person name="Ohm R."/>
            <person name="Pangilinan J."/>
            <person name="Park H.-J."/>
            <person name="Ramirez L."/>
            <person name="Alfaro M."/>
            <person name="Sun H."/>
            <person name="Tritt A."/>
            <person name="Yoshinaga Y."/>
            <person name="Zwiers L.-H."/>
            <person name="Turgeon B."/>
            <person name="Goodwin S."/>
            <person name="Spatafora J."/>
            <person name="Crous P."/>
            <person name="Grigoriev I."/>
        </authorList>
    </citation>
    <scope>NUCLEOTIDE SEQUENCE</scope>
    <source>
        <strain evidence="2">CBS 627.86</strain>
    </source>
</reference>
<dbReference type="Pfam" id="PF26335">
    <property type="entry name" value="ARB_00930_C"/>
    <property type="match status" value="1"/>
</dbReference>
<protein>
    <recommendedName>
        <fullName evidence="1">Beta-lactamase-like ARB-00930-like C-terminal domain-containing protein</fullName>
    </recommendedName>
</protein>
<organism evidence="2 3">
    <name type="scientific">Lophiotrema nucula</name>
    <dbReference type="NCBI Taxonomy" id="690887"/>
    <lineage>
        <taxon>Eukaryota</taxon>
        <taxon>Fungi</taxon>
        <taxon>Dikarya</taxon>
        <taxon>Ascomycota</taxon>
        <taxon>Pezizomycotina</taxon>
        <taxon>Dothideomycetes</taxon>
        <taxon>Pleosporomycetidae</taxon>
        <taxon>Pleosporales</taxon>
        <taxon>Lophiotremataceae</taxon>
        <taxon>Lophiotrema</taxon>
    </lineage>
</organism>
<sequence length="135" mass="14699">MHHNTFLTLTVDEDRPGLGLEGLFIDGVDWRANSSQLGLEVPSDLFSYRLYPSSNEYTSSSTGALVKRFNAVAGPAKPQPRTLVDGGDGGLFGMACMTWTETGFFTTSDFELEIVGGRLERVRMVDSNVTMARAA</sequence>